<keyword evidence="1" id="KW-1133">Transmembrane helix</keyword>
<evidence type="ECO:0000313" key="3">
    <source>
        <dbReference type="Proteomes" id="UP000649617"/>
    </source>
</evidence>
<dbReference type="OrthoDB" id="413412at2759"/>
<comment type="caution">
    <text evidence="2">The sequence shown here is derived from an EMBL/GenBank/DDBJ whole genome shotgun (WGS) entry which is preliminary data.</text>
</comment>
<evidence type="ECO:0000256" key="1">
    <source>
        <dbReference type="SAM" id="Phobius"/>
    </source>
</evidence>
<reference evidence="2" key="1">
    <citation type="submission" date="2021-02" db="EMBL/GenBank/DDBJ databases">
        <authorList>
            <person name="Dougan E. K."/>
            <person name="Rhodes N."/>
            <person name="Thang M."/>
            <person name="Chan C."/>
        </authorList>
    </citation>
    <scope>NUCLEOTIDE SEQUENCE</scope>
</reference>
<keyword evidence="1" id="KW-0812">Transmembrane</keyword>
<feature type="transmembrane region" description="Helical" evidence="1">
    <location>
        <begin position="24"/>
        <end position="42"/>
    </location>
</feature>
<evidence type="ECO:0008006" key="4">
    <source>
        <dbReference type="Google" id="ProtNLM"/>
    </source>
</evidence>
<protein>
    <recommendedName>
        <fullName evidence="4">Major facilitator superfamily (MFS) profile domain-containing protein</fullName>
    </recommendedName>
</protein>
<gene>
    <name evidence="2" type="ORF">SPIL2461_LOCUS10699</name>
</gene>
<keyword evidence="1" id="KW-0472">Membrane</keyword>
<feature type="transmembrane region" description="Helical" evidence="1">
    <location>
        <begin position="87"/>
        <end position="107"/>
    </location>
</feature>
<feature type="transmembrane region" description="Helical" evidence="1">
    <location>
        <begin position="362"/>
        <end position="384"/>
    </location>
</feature>
<feature type="transmembrane region" description="Helical" evidence="1">
    <location>
        <begin position="187"/>
        <end position="205"/>
    </location>
</feature>
<feature type="transmembrane region" description="Helical" evidence="1">
    <location>
        <begin position="396"/>
        <end position="419"/>
    </location>
</feature>
<feature type="transmembrane region" description="Helical" evidence="1">
    <location>
        <begin position="113"/>
        <end position="137"/>
    </location>
</feature>
<dbReference type="InterPro" id="IPR036259">
    <property type="entry name" value="MFS_trans_sf"/>
</dbReference>
<dbReference type="CDD" id="cd06174">
    <property type="entry name" value="MFS"/>
    <property type="match status" value="1"/>
</dbReference>
<dbReference type="Proteomes" id="UP000649617">
    <property type="component" value="Unassembled WGS sequence"/>
</dbReference>
<dbReference type="PANTHER" id="PTHR23526:SF2">
    <property type="entry name" value="MAJOR FACILITATOR SUPERFAMILY (MFS) PROFILE DOMAIN-CONTAINING PROTEIN"/>
    <property type="match status" value="1"/>
</dbReference>
<evidence type="ECO:0000313" key="2">
    <source>
        <dbReference type="EMBL" id="CAE7438409.1"/>
    </source>
</evidence>
<feature type="transmembrane region" description="Helical" evidence="1">
    <location>
        <begin position="322"/>
        <end position="341"/>
    </location>
</feature>
<dbReference type="Pfam" id="PF07690">
    <property type="entry name" value="MFS_1"/>
    <property type="match status" value="1"/>
</dbReference>
<dbReference type="Gene3D" id="1.20.1250.20">
    <property type="entry name" value="MFS general substrate transporter like domains"/>
    <property type="match status" value="1"/>
</dbReference>
<proteinExistence type="predicted"/>
<feature type="transmembrane region" description="Helical" evidence="1">
    <location>
        <begin position="234"/>
        <end position="257"/>
    </location>
</feature>
<feature type="transmembrane region" description="Helical" evidence="1">
    <location>
        <begin position="269"/>
        <end position="287"/>
    </location>
</feature>
<dbReference type="InterPro" id="IPR052528">
    <property type="entry name" value="Sugar_transport-like"/>
</dbReference>
<dbReference type="EMBL" id="CAJNIZ010020269">
    <property type="protein sequence ID" value="CAE7438409.1"/>
    <property type="molecule type" value="Genomic_DNA"/>
</dbReference>
<dbReference type="AlphaFoldDB" id="A0A812RHD5"/>
<keyword evidence="3" id="KW-1185">Reference proteome</keyword>
<dbReference type="InterPro" id="IPR011701">
    <property type="entry name" value="MFS"/>
</dbReference>
<dbReference type="GO" id="GO:0022857">
    <property type="term" value="F:transmembrane transporter activity"/>
    <property type="evidence" value="ECO:0007669"/>
    <property type="project" value="InterPro"/>
</dbReference>
<dbReference type="SUPFAM" id="SSF103473">
    <property type="entry name" value="MFS general substrate transporter"/>
    <property type="match status" value="1"/>
</dbReference>
<dbReference type="PANTHER" id="PTHR23526">
    <property type="entry name" value="INTEGRAL MEMBRANE TRANSPORT PROTEIN-RELATED"/>
    <property type="match status" value="1"/>
</dbReference>
<feature type="transmembrane region" description="Helical" evidence="1">
    <location>
        <begin position="62"/>
        <end position="80"/>
    </location>
</feature>
<organism evidence="2 3">
    <name type="scientific">Symbiodinium pilosum</name>
    <name type="common">Dinoflagellate</name>
    <dbReference type="NCBI Taxonomy" id="2952"/>
    <lineage>
        <taxon>Eukaryota</taxon>
        <taxon>Sar</taxon>
        <taxon>Alveolata</taxon>
        <taxon>Dinophyceae</taxon>
        <taxon>Suessiales</taxon>
        <taxon>Symbiodiniaceae</taxon>
        <taxon>Symbiodinium</taxon>
    </lineage>
</organism>
<sequence length="439" mass="47272">MEQAIHAVREQYSLLASMVRRPELFVPMLGIWVASFGGALHAPVTTYFQVEVGASTAQIGNFGVIRTAGVLLVSPLYGWLLDRRSAYLPAVLSAFCCTFGCLIHGFAPDVSGLYLASVVLALGAVNFWNVVGAYVALATPREQRHVVVTGFQVQVATLRLIGTSLYPAVDSVLKAAGVEQKLVRYRIHMSECSIFCVVAFIYLVVRFQPAAWAQDDDTKAEAKKAEQPVKKSQVILLLLTSVVQTFGETVVTVLWPLHIRKLGLGSHDFAWLQLVSQLLIILSTLGYPPLTRLLGHRATASSLPMIAGATSALAFLQPDTSLYGQLVHISNVLTFLAVCGTMKVCYQHLTTLAVPASQQGRVFSLLNVLGSVGNIAGNIVATRFSEHATPFSSKGATPFLVTSSLFCTVGCAVVGLLCVPMEEISSFKRVHASEGHVPE</sequence>
<name>A0A812RHD5_SYMPI</name>
<accession>A0A812RHD5</accession>